<dbReference type="InterPro" id="IPR027417">
    <property type="entry name" value="P-loop_NTPase"/>
</dbReference>
<evidence type="ECO:0000313" key="5">
    <source>
        <dbReference type="Proteomes" id="UP000654004"/>
    </source>
</evidence>
<evidence type="ECO:0000313" key="4">
    <source>
        <dbReference type="EMBL" id="GGP73927.1"/>
    </source>
</evidence>
<keyword evidence="2" id="KW-0808">Transferase</keyword>
<dbReference type="InterPro" id="IPR004622">
    <property type="entry name" value="DNA_pol_HolB"/>
</dbReference>
<dbReference type="Proteomes" id="UP000654004">
    <property type="component" value="Unassembled WGS sequence"/>
</dbReference>
<name>A0ABQ2QDS4_9GAMM</name>
<accession>A0ABQ2QDS4</accession>
<dbReference type="SUPFAM" id="SSF52540">
    <property type="entry name" value="P-loop containing nucleoside triphosphate hydrolases"/>
    <property type="match status" value="1"/>
</dbReference>
<keyword evidence="2" id="KW-0239">DNA-directed DNA polymerase</keyword>
<dbReference type="EMBL" id="BMQW01000001">
    <property type="protein sequence ID" value="GGP73927.1"/>
    <property type="molecule type" value="Genomic_DNA"/>
</dbReference>
<keyword evidence="5" id="KW-1185">Reference proteome</keyword>
<dbReference type="Pfam" id="PF13177">
    <property type="entry name" value="DNA_pol3_delta2"/>
    <property type="match status" value="1"/>
</dbReference>
<protein>
    <recommendedName>
        <fullName evidence="1">DNA-directed DNA polymerase</fullName>
        <ecNumber evidence="1">2.7.7.7</ecNumber>
    </recommendedName>
</protein>
<evidence type="ECO:0000256" key="1">
    <source>
        <dbReference type="ARBA" id="ARBA00012417"/>
    </source>
</evidence>
<comment type="catalytic activity">
    <reaction evidence="3">
        <text>DNA(n) + a 2'-deoxyribonucleoside 5'-triphosphate = DNA(n+1) + diphosphate</text>
        <dbReference type="Rhea" id="RHEA:22508"/>
        <dbReference type="Rhea" id="RHEA-COMP:17339"/>
        <dbReference type="Rhea" id="RHEA-COMP:17340"/>
        <dbReference type="ChEBI" id="CHEBI:33019"/>
        <dbReference type="ChEBI" id="CHEBI:61560"/>
        <dbReference type="ChEBI" id="CHEBI:173112"/>
        <dbReference type="EC" id="2.7.7.7"/>
    </reaction>
</comment>
<dbReference type="NCBIfam" id="TIGR00678">
    <property type="entry name" value="holB"/>
    <property type="match status" value="1"/>
</dbReference>
<comment type="caution">
    <text evidence="4">The sequence shown here is derived from an EMBL/GenBank/DDBJ whole genome shotgun (WGS) entry which is preliminary data.</text>
</comment>
<dbReference type="InterPro" id="IPR050238">
    <property type="entry name" value="DNA_Rep/Repair_Clamp_Loader"/>
</dbReference>
<dbReference type="EC" id="2.7.7.7" evidence="1"/>
<dbReference type="PANTHER" id="PTHR11669">
    <property type="entry name" value="REPLICATION FACTOR C / DNA POLYMERASE III GAMMA-TAU SUBUNIT"/>
    <property type="match status" value="1"/>
</dbReference>
<gene>
    <name evidence="4" type="primary">holB</name>
    <name evidence="4" type="ORF">GCM10009410_01990</name>
</gene>
<dbReference type="Gene3D" id="3.40.50.300">
    <property type="entry name" value="P-loop containing nucleotide triphosphate hydrolases"/>
    <property type="match status" value="1"/>
</dbReference>
<proteinExistence type="predicted"/>
<reference evidence="5" key="1">
    <citation type="journal article" date="2019" name="Int. J. Syst. Evol. Microbiol.">
        <title>The Global Catalogue of Microorganisms (GCM) 10K type strain sequencing project: providing services to taxonomists for standard genome sequencing and annotation.</title>
        <authorList>
            <consortium name="The Broad Institute Genomics Platform"/>
            <consortium name="The Broad Institute Genome Sequencing Center for Infectious Disease"/>
            <person name="Wu L."/>
            <person name="Ma J."/>
        </authorList>
    </citation>
    <scope>NUCLEOTIDE SEQUENCE [LARGE SCALE GENOMIC DNA]</scope>
    <source>
        <strain evidence="5">JCM 32305</strain>
    </source>
</reference>
<dbReference type="PANTHER" id="PTHR11669:SF8">
    <property type="entry name" value="DNA POLYMERASE III SUBUNIT DELTA"/>
    <property type="match status" value="1"/>
</dbReference>
<organism evidence="4 5">
    <name type="scientific">Shewanella ulleungensis</name>
    <dbReference type="NCBI Taxonomy" id="2282699"/>
    <lineage>
        <taxon>Bacteria</taxon>
        <taxon>Pseudomonadati</taxon>
        <taxon>Pseudomonadota</taxon>
        <taxon>Gammaproteobacteria</taxon>
        <taxon>Alteromonadales</taxon>
        <taxon>Shewanellaceae</taxon>
        <taxon>Shewanella</taxon>
    </lineage>
</organism>
<sequence length="330" mass="36361">MSNYQLTQLPWLSDAHQGFVDVHYRGKSSHAHLLSVDSALGGIVLANSCAQTVLCQQLTPVGACGQCKSCLLLHSGTHPDLHVIEPDGNQIKVDQIRQLCQSLTQTAQQGGARVAVITHAERLNIAAANALLKTLEEPGDGVVLILQTNRKSQLLPTITSRCQALVFIEPQKADIQQWLAEQDLLPAPNAQGKIHDVTWCINVVGGPLSLANSLRSKHYQQLLAYRQDWAQSLKTGHLCNSLLGLTEQQIVDALNVLYLYLRQYVLKSNSKIQLQTQASDSKQLNPLVQAKLLELAGRIMQMCQKLETMPSVNTQALCQQYVLAFKQLTH</sequence>
<evidence type="ECO:0000256" key="2">
    <source>
        <dbReference type="ARBA" id="ARBA00022932"/>
    </source>
</evidence>
<evidence type="ECO:0000256" key="3">
    <source>
        <dbReference type="ARBA" id="ARBA00049244"/>
    </source>
</evidence>
<dbReference type="RefSeq" id="WP_188952488.1">
    <property type="nucleotide sequence ID" value="NZ_BMQW01000001.1"/>
</dbReference>
<keyword evidence="2" id="KW-0548">Nucleotidyltransferase</keyword>